<accession>A0A9P1IW33</accession>
<keyword evidence="3" id="KW-1185">Reference proteome</keyword>
<feature type="transmembrane region" description="Helical" evidence="1">
    <location>
        <begin position="9"/>
        <end position="29"/>
    </location>
</feature>
<dbReference type="PANTHER" id="PTHR31720:SF12">
    <property type="entry name" value="SERPENTINE RECEPTOR, CLASS T-RELATED"/>
    <property type="match status" value="1"/>
</dbReference>
<gene>
    <name evidence="2" type="ORF">CAMP_LOCUS15970</name>
</gene>
<feature type="transmembrane region" description="Helical" evidence="1">
    <location>
        <begin position="135"/>
        <end position="154"/>
    </location>
</feature>
<keyword evidence="1" id="KW-0472">Membrane</keyword>
<keyword evidence="1" id="KW-1133">Transmembrane helix</keyword>
<feature type="transmembrane region" description="Helical" evidence="1">
    <location>
        <begin position="100"/>
        <end position="123"/>
    </location>
</feature>
<comment type="caution">
    <text evidence="2">The sequence shown here is derived from an EMBL/GenBank/DDBJ whole genome shotgun (WGS) entry which is preliminary data.</text>
</comment>
<dbReference type="EMBL" id="CANHGI010000005">
    <property type="protein sequence ID" value="CAI5453333.1"/>
    <property type="molecule type" value="Genomic_DNA"/>
</dbReference>
<feature type="transmembrane region" description="Helical" evidence="1">
    <location>
        <begin position="76"/>
        <end position="94"/>
    </location>
</feature>
<name>A0A9P1IW33_9PELO</name>
<evidence type="ECO:0000313" key="3">
    <source>
        <dbReference type="Proteomes" id="UP001152747"/>
    </source>
</evidence>
<feature type="transmembrane region" description="Helical" evidence="1">
    <location>
        <begin position="174"/>
        <end position="196"/>
    </location>
</feature>
<proteinExistence type="predicted"/>
<feature type="transmembrane region" description="Helical" evidence="1">
    <location>
        <begin position="254"/>
        <end position="271"/>
    </location>
</feature>
<protein>
    <submittedName>
        <fullName evidence="2">Uncharacterized protein</fullName>
    </submittedName>
</protein>
<dbReference type="AlphaFoldDB" id="A0A9P1IW33"/>
<evidence type="ECO:0000313" key="2">
    <source>
        <dbReference type="EMBL" id="CAI5453333.1"/>
    </source>
</evidence>
<organism evidence="2 3">
    <name type="scientific">Caenorhabditis angaria</name>
    <dbReference type="NCBI Taxonomy" id="860376"/>
    <lineage>
        <taxon>Eukaryota</taxon>
        <taxon>Metazoa</taxon>
        <taxon>Ecdysozoa</taxon>
        <taxon>Nematoda</taxon>
        <taxon>Chromadorea</taxon>
        <taxon>Rhabditida</taxon>
        <taxon>Rhabditina</taxon>
        <taxon>Rhabditomorpha</taxon>
        <taxon>Rhabditoidea</taxon>
        <taxon>Rhabditidae</taxon>
        <taxon>Peloderinae</taxon>
        <taxon>Caenorhabditis</taxon>
    </lineage>
</organism>
<evidence type="ECO:0000256" key="1">
    <source>
        <dbReference type="SAM" id="Phobius"/>
    </source>
</evidence>
<feature type="transmembrane region" description="Helical" evidence="1">
    <location>
        <begin position="217"/>
        <end position="242"/>
    </location>
</feature>
<dbReference type="InterPro" id="IPR018817">
    <property type="entry name" value="7TM_GPCR_serpentine_rcpt_Srz"/>
</dbReference>
<keyword evidence="1" id="KW-0812">Transmembrane</keyword>
<dbReference type="PANTHER" id="PTHR31720">
    <property type="entry name" value="SERPENTINE RECEPTOR, CLASS Z-RELATED"/>
    <property type="match status" value="1"/>
</dbReference>
<reference evidence="2" key="1">
    <citation type="submission" date="2022-11" db="EMBL/GenBank/DDBJ databases">
        <authorList>
            <person name="Kikuchi T."/>
        </authorList>
    </citation>
    <scope>NUCLEOTIDE SEQUENCE</scope>
    <source>
        <strain evidence="2">PS1010</strain>
    </source>
</reference>
<sequence>MEPDKIGEVFVTYFVAFTTVFTFPIYLYTYRVNEKNDKKLPIFPFVQQFFYIALIIEITFTLNYILLVVRKIIEIIGYDVSTITSISDFFLIIHHGEMRILPASLSLLMFFLSIQRFVIFFIIKYVTVKRSKILKLAYFIYFFVIGTNICWEAVCRLVKSLGTDFLFCNKFISGNLFTFYLSYLGITIAMLVYISISISVRNIQNNHDNSRNRIQHSAYIISQTILVLIIKTVLLITIIYPIDFEKYYPNYQIILEYAFTPIFIHFSYIFTSRKNYQIAKGFRFSKSCFRIMFGYKKNQVYTNQYS</sequence>
<dbReference type="Proteomes" id="UP001152747">
    <property type="component" value="Unassembled WGS sequence"/>
</dbReference>
<feature type="transmembrane region" description="Helical" evidence="1">
    <location>
        <begin position="49"/>
        <end position="69"/>
    </location>
</feature>
<dbReference type="Pfam" id="PF10325">
    <property type="entry name" value="7TM_GPCR_Srz"/>
    <property type="match status" value="1"/>
</dbReference>